<accession>A0AAV6XTA0</accession>
<dbReference type="GO" id="GO:0001650">
    <property type="term" value="C:fibrillar center"/>
    <property type="evidence" value="ECO:0007669"/>
    <property type="project" value="TreeGrafter"/>
</dbReference>
<dbReference type="EMBL" id="WHWC01000004">
    <property type="protein sequence ID" value="KAG8383922.1"/>
    <property type="molecule type" value="Genomic_DNA"/>
</dbReference>
<sequence>MEFTAEWKSFWPISSTFSAPLLIQNNNLQTTFGPLMFTSNHNSYVTLLLHSPSLSPRLPPPYPHLYLSRFIQNYSSVPASAASISSLLGSQLPNYSSYFHGFNSLQLLQIPNKNLIIVFFPTGDNLDHVGFSLVSVKAGSLSVHSQRENSFHVVKEGNMSRQRITRLLVNPVDDDENGDDIFEDVRNVGKRNNSVILVGFLMVCTNYSVYWYRVGITAVYKQNEFSVCVDYLGCANAKMLRGNAIVSACWSPHLREECLVLLENGDLLLFDVNSSCGEKGKSMYLVSGNSRIVNKKLWVKLNDELGLEEENGDEGRRWFGCAFSWHPRIFIASHGSEVYLVDLRSSGECNLCCLLKLAMLSMGKKDGLFALSRAGPDGFFFAVATRHLLLLCDVRKPLMPVLRWSHDLHHPQYITVFRLSELRANAEDTKYKLASESGHCIMLGSFWDSEFSLFCYGPDFNGNGSVSSEISKFCNSFYAWGLPSEVSLSGYDCNCGSCLVREEFLRASTPVWIDWRQREHLILGFDILGPQLSAQLSSPDGFGGFTLIRLTSSGKLEAEPYHAVWESKKVSEVGHKRKGIYSEDNLLYDCSNSEYDGEKKFQHLKFELLNAYLKDKLAKYIIKRREKKKDSNEDSRKKYLVKSNSDFHQEICNKLKAFGLPRVRSSLAVSDVLKDISLPTSIHEIALRSTCAALPTNLLQLAFSTYSDFNEDSENHEEPLEFLDIPDQLQVPPFPFRGPSYRSNKWSSKIRPSDALVGPILPSPFLTTLHKICIEERKEEKELYLEETEEFSAHSQLKLQCAKVLQVVEEHVLESDTKTHADDFVSLADDTEDMSSVNKKLKFSYHKPLSFLESPSTVGTWKPEFENGIFSTHVFRRSQERASDPGEEMVGEELFDAGCPIELKFDKCAINCGPKELELYQNLKKQHLDFQKSFVPYQEFIAEVMS</sequence>
<evidence type="ECO:0000313" key="1">
    <source>
        <dbReference type="EMBL" id="KAG8383922.1"/>
    </source>
</evidence>
<dbReference type="PANTHER" id="PTHR15319">
    <property type="entry name" value="TATA BOX-BINDING PROTEIN ASSOCIATED FACTOR RNA POLYMERASE I SUBUNIT C"/>
    <property type="match status" value="1"/>
</dbReference>
<dbReference type="PANTHER" id="PTHR15319:SF1">
    <property type="entry name" value="TATA BOX-BINDING PROTEIN-ASSOCIATED FACTOR RNA POLYMERASE I SUBUNIT C"/>
    <property type="match status" value="1"/>
</dbReference>
<proteinExistence type="predicted"/>
<protein>
    <submittedName>
        <fullName evidence="1">Uncharacterized protein</fullName>
    </submittedName>
</protein>
<comment type="caution">
    <text evidence="1">The sequence shown here is derived from an EMBL/GenBank/DDBJ whole genome shotgun (WGS) entry which is preliminary data.</text>
</comment>
<keyword evidence="2" id="KW-1185">Reference proteome</keyword>
<reference evidence="1" key="1">
    <citation type="submission" date="2019-10" db="EMBL/GenBank/DDBJ databases">
        <authorList>
            <person name="Zhang R."/>
            <person name="Pan Y."/>
            <person name="Wang J."/>
            <person name="Ma R."/>
            <person name="Yu S."/>
        </authorList>
    </citation>
    <scope>NUCLEOTIDE SEQUENCE</scope>
    <source>
        <strain evidence="1">LA-IB0</strain>
        <tissue evidence="1">Leaf</tissue>
    </source>
</reference>
<evidence type="ECO:0000313" key="2">
    <source>
        <dbReference type="Proteomes" id="UP000826271"/>
    </source>
</evidence>
<dbReference type="InterPro" id="IPR038801">
    <property type="entry name" value="TAF1C"/>
</dbReference>
<name>A0AAV6XTA0_9LAMI</name>
<dbReference type="Proteomes" id="UP000826271">
    <property type="component" value="Unassembled WGS sequence"/>
</dbReference>
<organism evidence="1 2">
    <name type="scientific">Buddleja alternifolia</name>
    <dbReference type="NCBI Taxonomy" id="168488"/>
    <lineage>
        <taxon>Eukaryota</taxon>
        <taxon>Viridiplantae</taxon>
        <taxon>Streptophyta</taxon>
        <taxon>Embryophyta</taxon>
        <taxon>Tracheophyta</taxon>
        <taxon>Spermatophyta</taxon>
        <taxon>Magnoliopsida</taxon>
        <taxon>eudicotyledons</taxon>
        <taxon>Gunneridae</taxon>
        <taxon>Pentapetalae</taxon>
        <taxon>asterids</taxon>
        <taxon>lamiids</taxon>
        <taxon>Lamiales</taxon>
        <taxon>Scrophulariaceae</taxon>
        <taxon>Buddlejeae</taxon>
        <taxon>Buddleja</taxon>
    </lineage>
</organism>
<dbReference type="GO" id="GO:0001164">
    <property type="term" value="F:RNA polymerase I core promoter sequence-specific DNA binding"/>
    <property type="evidence" value="ECO:0007669"/>
    <property type="project" value="TreeGrafter"/>
</dbReference>
<gene>
    <name evidence="1" type="ORF">BUALT_Bualt04G0064400</name>
</gene>
<dbReference type="AlphaFoldDB" id="A0AAV6XTA0"/>